<evidence type="ECO:0000313" key="4">
    <source>
        <dbReference type="EMBL" id="TXL72968.1"/>
    </source>
</evidence>
<dbReference type="AlphaFoldDB" id="A0A5C8PHZ6"/>
<dbReference type="InterPro" id="IPR036425">
    <property type="entry name" value="MoaB/Mog-like_dom_sf"/>
</dbReference>
<dbReference type="OrthoDB" id="9779263at2"/>
<feature type="domain" description="MoaB/Mog" evidence="3">
    <location>
        <begin position="170"/>
        <end position="303"/>
    </location>
</feature>
<dbReference type="PIRSF" id="PIRSF036626">
    <property type="entry name" value="MPTBd_MobAlike"/>
    <property type="match status" value="1"/>
</dbReference>
<dbReference type="SUPFAM" id="SSF53218">
    <property type="entry name" value="Molybdenum cofactor biosynthesis proteins"/>
    <property type="match status" value="1"/>
</dbReference>
<evidence type="ECO:0000313" key="5">
    <source>
        <dbReference type="Proteomes" id="UP000321638"/>
    </source>
</evidence>
<feature type="region of interest" description="Disordered" evidence="2">
    <location>
        <begin position="328"/>
        <end position="347"/>
    </location>
</feature>
<dbReference type="SMART" id="SM00852">
    <property type="entry name" value="MoCF_biosynth"/>
    <property type="match status" value="1"/>
</dbReference>
<proteinExistence type="predicted"/>
<gene>
    <name evidence="4" type="ORF">FHP25_23605</name>
</gene>
<comment type="caution">
    <text evidence="4">The sequence shown here is derived from an EMBL/GenBank/DDBJ whole genome shotgun (WGS) entry which is preliminary data.</text>
</comment>
<dbReference type="Pfam" id="PF12804">
    <property type="entry name" value="NTP_transf_3"/>
    <property type="match status" value="1"/>
</dbReference>
<evidence type="ECO:0000256" key="1">
    <source>
        <dbReference type="ARBA" id="ARBA00022842"/>
    </source>
</evidence>
<dbReference type="Gene3D" id="3.90.550.10">
    <property type="entry name" value="Spore Coat Polysaccharide Biosynthesis Protein SpsA, Chain A"/>
    <property type="match status" value="1"/>
</dbReference>
<dbReference type="InterPro" id="IPR001453">
    <property type="entry name" value="MoaB/Mog_dom"/>
</dbReference>
<dbReference type="Gene3D" id="3.40.980.10">
    <property type="entry name" value="MoaB/Mog-like domain"/>
    <property type="match status" value="1"/>
</dbReference>
<keyword evidence="5" id="KW-1185">Reference proteome</keyword>
<dbReference type="InterPro" id="IPR025877">
    <property type="entry name" value="MobA-like_NTP_Trfase"/>
</dbReference>
<dbReference type="SUPFAM" id="SSF53448">
    <property type="entry name" value="Nucleotide-diphospho-sugar transferases"/>
    <property type="match status" value="1"/>
</dbReference>
<dbReference type="RefSeq" id="WP_147849437.1">
    <property type="nucleotide sequence ID" value="NZ_VDUZ01000029.1"/>
</dbReference>
<dbReference type="CDD" id="cd04182">
    <property type="entry name" value="GT_2_like_f"/>
    <property type="match status" value="1"/>
</dbReference>
<protein>
    <submittedName>
        <fullName evidence="4">4-diphosphocytidyl-2C-methyl-D-erythritol kinase</fullName>
    </submittedName>
</protein>
<dbReference type="InterPro" id="IPR012184">
    <property type="entry name" value="Bifunc_Mopterin-bd"/>
</dbReference>
<name>A0A5C8PHZ6_9HYPH</name>
<evidence type="ECO:0000259" key="3">
    <source>
        <dbReference type="SMART" id="SM00852"/>
    </source>
</evidence>
<dbReference type="EMBL" id="VDUZ01000029">
    <property type="protein sequence ID" value="TXL72968.1"/>
    <property type="molecule type" value="Genomic_DNA"/>
</dbReference>
<dbReference type="GO" id="GO:0016301">
    <property type="term" value="F:kinase activity"/>
    <property type="evidence" value="ECO:0007669"/>
    <property type="project" value="UniProtKB-KW"/>
</dbReference>
<evidence type="ECO:0000256" key="2">
    <source>
        <dbReference type="SAM" id="MobiDB-lite"/>
    </source>
</evidence>
<sequence length="555" mass="56626">MKFGEIPIDAAEGAILAHAHRDGGLNFAKGRRLSADDVGKLKSAGITRVVGATLDPEDVHEDEAARAIALAAGGGGLTPTAPFTGRANLFASAAGIATVDVARIDALNALNEAITIATLPAFAVVTPKQMVATIKIIPFAAPRTAVQRALDLIGSTPLVAVAAFQPLKAGLVQTSLPGTRAKVLDKAVETTRARMMGIGGTLQGERRVAHDEAAIARAIEELKAEGCDLFLVAGASAIVDRRDTVPAGIEAAGGRINHFGMPVDPGNLLLMGEIDGAPAIGLPGCAKSPKFNGFDYVLQRLAARLPVGPREVMGMGVGGLLAETTSRGVPRAATSAKEESQAAEAPPRAPRIAALVLAAGRSSRMGGPNKLLAEIDGMPMVARAVAAALASQAVSVTVVLGHMAAEVKAAVASLGASADKVRFAENPDFADGLSASLRAGLGALPADVDGVLVCLGDMPAVSSAQLDRLIAAFNPVEGRSICVPTVGGKRGNPVLWDRRFFAEMTGVSGDSGAKHLIGEHADLVCEVEMGSEGVLIDLDTPEALAAFRARATEAA</sequence>
<dbReference type="PANTHER" id="PTHR43777:SF1">
    <property type="entry name" value="MOLYBDENUM COFACTOR CYTIDYLYLTRANSFERASE"/>
    <property type="match status" value="1"/>
</dbReference>
<dbReference type="CDD" id="cd03522">
    <property type="entry name" value="MoeA_like"/>
    <property type="match status" value="1"/>
</dbReference>
<keyword evidence="4" id="KW-0418">Kinase</keyword>
<keyword evidence="4" id="KW-0808">Transferase</keyword>
<dbReference type="PANTHER" id="PTHR43777">
    <property type="entry name" value="MOLYBDENUM COFACTOR CYTIDYLYLTRANSFERASE"/>
    <property type="match status" value="1"/>
</dbReference>
<keyword evidence="1" id="KW-0460">Magnesium</keyword>
<reference evidence="4 5" key="1">
    <citation type="submission" date="2019-06" db="EMBL/GenBank/DDBJ databases">
        <title>New taxonomy in bacterial strain CC-CFT640, isolated from vineyard.</title>
        <authorList>
            <person name="Lin S.-Y."/>
            <person name="Tsai C.-F."/>
            <person name="Young C.-C."/>
        </authorList>
    </citation>
    <scope>NUCLEOTIDE SEQUENCE [LARGE SCALE GENOMIC DNA]</scope>
    <source>
        <strain evidence="4 5">CC-CFT640</strain>
    </source>
</reference>
<dbReference type="GO" id="GO:0016779">
    <property type="term" value="F:nucleotidyltransferase activity"/>
    <property type="evidence" value="ECO:0007669"/>
    <property type="project" value="UniProtKB-ARBA"/>
</dbReference>
<dbReference type="InterPro" id="IPR029044">
    <property type="entry name" value="Nucleotide-diphossugar_trans"/>
</dbReference>
<accession>A0A5C8PHZ6</accession>
<dbReference type="Proteomes" id="UP000321638">
    <property type="component" value="Unassembled WGS sequence"/>
</dbReference>
<organism evidence="4 5">
    <name type="scientific">Vineibacter terrae</name>
    <dbReference type="NCBI Taxonomy" id="2586908"/>
    <lineage>
        <taxon>Bacteria</taxon>
        <taxon>Pseudomonadati</taxon>
        <taxon>Pseudomonadota</taxon>
        <taxon>Alphaproteobacteria</taxon>
        <taxon>Hyphomicrobiales</taxon>
        <taxon>Vineibacter</taxon>
    </lineage>
</organism>